<proteinExistence type="inferred from homology"/>
<evidence type="ECO:0000313" key="5">
    <source>
        <dbReference type="EMBL" id="HJE51549.1"/>
    </source>
</evidence>
<dbReference type="SMART" id="SM00382">
    <property type="entry name" value="AAA"/>
    <property type="match status" value="1"/>
</dbReference>
<dbReference type="GO" id="GO:0016887">
    <property type="term" value="F:ATP hydrolysis activity"/>
    <property type="evidence" value="ECO:0007669"/>
    <property type="project" value="InterPro"/>
</dbReference>
<dbReference type="InterPro" id="IPR027417">
    <property type="entry name" value="P-loop_NTPase"/>
</dbReference>
<dbReference type="InterPro" id="IPR003959">
    <property type="entry name" value="ATPase_AAA_core"/>
</dbReference>
<dbReference type="SUPFAM" id="SSF52540">
    <property type="entry name" value="P-loop containing nucleoside triphosphate hydrolases"/>
    <property type="match status" value="1"/>
</dbReference>
<feature type="domain" description="AAA+ ATPase" evidence="4">
    <location>
        <begin position="244"/>
        <end position="371"/>
    </location>
</feature>
<evidence type="ECO:0000313" key="6">
    <source>
        <dbReference type="Proteomes" id="UP000712713"/>
    </source>
</evidence>
<dbReference type="Pfam" id="PF00004">
    <property type="entry name" value="AAA"/>
    <property type="match status" value="1"/>
</dbReference>
<name>A0A921EPU2_9ACTN</name>
<sequence length="487" mass="52223">MDDDDLTAFLRSFKRVSEAASNLVPGENGPLLVGALTAFLGRSPRELSVVTREIMAFRFADYDVALEHLAGPDVELLGIGGGGERHHNLLADLIGSPWANTSVGQVDWADVAVGPEESRRVMALGIRLFHFDAQPVAVLQRRASRMHGNGTGLLEVLSPDPSVSSKLLDTLRDLSTEQSLLRGQVLSLEQVGYEGEGDGFRFIARPDLPADAVVLPPGVLDRISGHIGGIAHHSEALRRYGQHLKRGVLLYGPPGTGKTHTVRHLISANPQHTVILLAGQTLQFIVQATAIARHLSPAIVVLEDCDLVAMDRGFTPSGNPLLFEVLDTLDGLDADSDVAFLLTTNRVDVLESALTQRPGRIDLAVEIPLPDEPARRRLLELYRGEIGFSDAVLDDVATRSDSRTASFFKELVRRAVLFAATDGVEPADEHLTRSLDALLADNEALSRSLLGSGDQPSDGWGEGDEVGFFTYGPALGPGGDTLSLGSS</sequence>
<dbReference type="Gene3D" id="3.40.50.300">
    <property type="entry name" value="P-loop containing nucleotide triphosphate hydrolases"/>
    <property type="match status" value="1"/>
</dbReference>
<dbReference type="EMBL" id="DYZF01000156">
    <property type="protein sequence ID" value="HJE51549.1"/>
    <property type="molecule type" value="Genomic_DNA"/>
</dbReference>
<dbReference type="GO" id="GO:0005524">
    <property type="term" value="F:ATP binding"/>
    <property type="evidence" value="ECO:0007669"/>
    <property type="project" value="UniProtKB-KW"/>
</dbReference>
<keyword evidence="2" id="KW-0547">Nucleotide-binding</keyword>
<accession>A0A921EPU2</accession>
<protein>
    <submittedName>
        <fullName evidence="5">ATP-binding protein</fullName>
    </submittedName>
</protein>
<reference evidence="5" key="2">
    <citation type="submission" date="2021-09" db="EMBL/GenBank/DDBJ databases">
        <authorList>
            <person name="Gilroy R."/>
        </authorList>
    </citation>
    <scope>NUCLEOTIDE SEQUENCE</scope>
    <source>
        <strain evidence="5">ChiGjej3B3-7470</strain>
    </source>
</reference>
<evidence type="ECO:0000256" key="3">
    <source>
        <dbReference type="ARBA" id="ARBA00022840"/>
    </source>
</evidence>
<gene>
    <name evidence="5" type="ORF">K8V15_06170</name>
</gene>
<organism evidence="5 6">
    <name type="scientific">Tessaracoccus flavescens</name>
    <dbReference type="NCBI Taxonomy" id="399497"/>
    <lineage>
        <taxon>Bacteria</taxon>
        <taxon>Bacillati</taxon>
        <taxon>Actinomycetota</taxon>
        <taxon>Actinomycetes</taxon>
        <taxon>Propionibacteriales</taxon>
        <taxon>Propionibacteriaceae</taxon>
        <taxon>Tessaracoccus</taxon>
    </lineage>
</organism>
<evidence type="ECO:0000256" key="1">
    <source>
        <dbReference type="ARBA" id="ARBA00006914"/>
    </source>
</evidence>
<reference evidence="5" key="1">
    <citation type="journal article" date="2021" name="PeerJ">
        <title>Extensive microbial diversity within the chicken gut microbiome revealed by metagenomics and culture.</title>
        <authorList>
            <person name="Gilroy R."/>
            <person name="Ravi A."/>
            <person name="Getino M."/>
            <person name="Pursley I."/>
            <person name="Horton D.L."/>
            <person name="Alikhan N.F."/>
            <person name="Baker D."/>
            <person name="Gharbi K."/>
            <person name="Hall N."/>
            <person name="Watson M."/>
            <person name="Adriaenssens E.M."/>
            <person name="Foster-Nyarko E."/>
            <person name="Jarju S."/>
            <person name="Secka A."/>
            <person name="Antonio M."/>
            <person name="Oren A."/>
            <person name="Chaudhuri R.R."/>
            <person name="La Ragione R."/>
            <person name="Hildebrand F."/>
            <person name="Pallen M.J."/>
        </authorList>
    </citation>
    <scope>NUCLEOTIDE SEQUENCE</scope>
    <source>
        <strain evidence="5">ChiGjej3B3-7470</strain>
    </source>
</reference>
<evidence type="ECO:0000259" key="4">
    <source>
        <dbReference type="SMART" id="SM00382"/>
    </source>
</evidence>
<dbReference type="Proteomes" id="UP000712713">
    <property type="component" value="Unassembled WGS sequence"/>
</dbReference>
<keyword evidence="3 5" id="KW-0067">ATP-binding</keyword>
<dbReference type="CDD" id="cd19481">
    <property type="entry name" value="RecA-like_protease"/>
    <property type="match status" value="1"/>
</dbReference>
<comment type="similarity">
    <text evidence="1">Belongs to the AAA ATPase family.</text>
</comment>
<evidence type="ECO:0000256" key="2">
    <source>
        <dbReference type="ARBA" id="ARBA00022741"/>
    </source>
</evidence>
<dbReference type="AlphaFoldDB" id="A0A921EPU2"/>
<dbReference type="InterPro" id="IPR003593">
    <property type="entry name" value="AAA+_ATPase"/>
</dbReference>
<dbReference type="PANTHER" id="PTHR23073">
    <property type="entry name" value="26S PROTEASOME REGULATORY SUBUNIT"/>
    <property type="match status" value="1"/>
</dbReference>
<dbReference type="Gene3D" id="1.10.8.60">
    <property type="match status" value="1"/>
</dbReference>
<dbReference type="InterPro" id="IPR050221">
    <property type="entry name" value="26S_Proteasome_ATPase"/>
</dbReference>
<comment type="caution">
    <text evidence="5">The sequence shown here is derived from an EMBL/GenBank/DDBJ whole genome shotgun (WGS) entry which is preliminary data.</text>
</comment>